<evidence type="ECO:0000313" key="1">
    <source>
        <dbReference type="EMBL" id="SEQ17644.1"/>
    </source>
</evidence>
<dbReference type="AlphaFoldDB" id="A0A1H9DW16"/>
<sequence length="70" mass="8229">MILIISKQIINLLLKNTKLNSSIVLIIIQRSFSLIKKTVLPKSKKKNLSLIYNSKWFHTFALNYKRKNLN</sequence>
<organism evidence="1 2">
    <name type="scientific">Flavobacterium frigoris</name>
    <dbReference type="NCBI Taxonomy" id="229204"/>
    <lineage>
        <taxon>Bacteria</taxon>
        <taxon>Pseudomonadati</taxon>
        <taxon>Bacteroidota</taxon>
        <taxon>Flavobacteriia</taxon>
        <taxon>Flavobacteriales</taxon>
        <taxon>Flavobacteriaceae</taxon>
        <taxon>Flavobacterium</taxon>
    </lineage>
</organism>
<gene>
    <name evidence="1" type="ORF">SAMN05444355_101596</name>
</gene>
<evidence type="ECO:0000313" key="2">
    <source>
        <dbReference type="Proteomes" id="UP000183658"/>
    </source>
</evidence>
<accession>A0A1H9DW16</accession>
<dbReference type="EMBL" id="FOFZ01000001">
    <property type="protein sequence ID" value="SEQ17644.1"/>
    <property type="molecule type" value="Genomic_DNA"/>
</dbReference>
<proteinExistence type="predicted"/>
<protein>
    <submittedName>
        <fullName evidence="1">Uncharacterized protein</fullName>
    </submittedName>
</protein>
<keyword evidence="2" id="KW-1185">Reference proteome</keyword>
<dbReference type="Proteomes" id="UP000183658">
    <property type="component" value="Unassembled WGS sequence"/>
</dbReference>
<reference evidence="2" key="1">
    <citation type="submission" date="2016-10" db="EMBL/GenBank/DDBJ databases">
        <authorList>
            <person name="Varghese N."/>
            <person name="Submissions S."/>
        </authorList>
    </citation>
    <scope>NUCLEOTIDE SEQUENCE [LARGE SCALE GENOMIC DNA]</scope>
    <source>
        <strain evidence="2">DSM 15719</strain>
    </source>
</reference>
<name>A0A1H9DW16_FLAFI</name>